<dbReference type="PANTHER" id="PTHR46494">
    <property type="entry name" value="CORA FAMILY METAL ION TRANSPORTER (EUROFUNG)"/>
    <property type="match status" value="1"/>
</dbReference>
<dbReference type="Gene3D" id="1.20.58.340">
    <property type="entry name" value="Magnesium transport protein CorA, transmembrane region"/>
    <property type="match status" value="1"/>
</dbReference>
<feature type="compositionally biased region" description="Basic and acidic residues" evidence="8">
    <location>
        <begin position="440"/>
        <end position="449"/>
    </location>
</feature>
<dbReference type="InterPro" id="IPR045863">
    <property type="entry name" value="CorA_TM1_TM2"/>
</dbReference>
<evidence type="ECO:0000256" key="7">
    <source>
        <dbReference type="ARBA" id="ARBA00023136"/>
    </source>
</evidence>
<keyword evidence="5 9" id="KW-0812">Transmembrane</keyword>
<organism evidence="10 11">
    <name type="scientific">Paenibacillus sambharensis</name>
    <dbReference type="NCBI Taxonomy" id="1803190"/>
    <lineage>
        <taxon>Bacteria</taxon>
        <taxon>Bacillati</taxon>
        <taxon>Bacillota</taxon>
        <taxon>Bacilli</taxon>
        <taxon>Bacillales</taxon>
        <taxon>Paenibacillaceae</taxon>
        <taxon>Paenibacillus</taxon>
    </lineage>
</organism>
<evidence type="ECO:0000256" key="5">
    <source>
        <dbReference type="ARBA" id="ARBA00022692"/>
    </source>
</evidence>
<reference evidence="10 11" key="1">
    <citation type="submission" date="2018-06" db="EMBL/GenBank/DDBJ databases">
        <title>Paenibacillus imtechensis sp. nov.</title>
        <authorList>
            <person name="Pinnaka A.K."/>
            <person name="Singh H."/>
            <person name="Kaur M."/>
        </authorList>
    </citation>
    <scope>NUCLEOTIDE SEQUENCE [LARGE SCALE GENOMIC DNA]</scope>
    <source>
        <strain evidence="10 11">SMB1</strain>
    </source>
</reference>
<proteinExistence type="inferred from homology"/>
<dbReference type="Pfam" id="PF01544">
    <property type="entry name" value="CorA"/>
    <property type="match status" value="1"/>
</dbReference>
<evidence type="ECO:0000256" key="4">
    <source>
        <dbReference type="ARBA" id="ARBA00022475"/>
    </source>
</evidence>
<feature type="transmembrane region" description="Helical" evidence="9">
    <location>
        <begin position="317"/>
        <end position="337"/>
    </location>
</feature>
<comment type="subcellular location">
    <subcellularLocation>
        <location evidence="1">Cell membrane</location>
        <topology evidence="1">Multi-pass membrane protein</topology>
    </subcellularLocation>
</comment>
<evidence type="ECO:0000256" key="2">
    <source>
        <dbReference type="ARBA" id="ARBA00009765"/>
    </source>
</evidence>
<dbReference type="CDD" id="cd12821">
    <property type="entry name" value="EcCorA_ZntB-like"/>
    <property type="match status" value="1"/>
</dbReference>
<comment type="similarity">
    <text evidence="2">Belongs to the CorA metal ion transporter (MIT) (TC 1.A.35) family.</text>
</comment>
<accession>A0A2W1L791</accession>
<feature type="region of interest" description="Disordered" evidence="8">
    <location>
        <begin position="440"/>
        <end position="461"/>
    </location>
</feature>
<evidence type="ECO:0000256" key="8">
    <source>
        <dbReference type="SAM" id="MobiDB-lite"/>
    </source>
</evidence>
<dbReference type="GO" id="GO:0000287">
    <property type="term" value="F:magnesium ion binding"/>
    <property type="evidence" value="ECO:0007669"/>
    <property type="project" value="TreeGrafter"/>
</dbReference>
<evidence type="ECO:0008006" key="12">
    <source>
        <dbReference type="Google" id="ProtNLM"/>
    </source>
</evidence>
<comment type="caution">
    <text evidence="10">The sequence shown here is derived from an EMBL/GenBank/DDBJ whole genome shotgun (WGS) entry which is preliminary data.</text>
</comment>
<sequence length="461" mass="52166">MLPVCRRSSMIHRMLRYREGWEWHMLTHSRTDAAAGSRGGRPDDRSASRTITAQGGEAGNQLPDSSALLDIKRKFPFCSDWLDAAIVRTDNHITVTENEEGHPVLHGTLMIQLSDNDEDVMPLHFWLSAARIITLQTDLRFSIRLQQQPWEDKLERSQSAPEAFSVMLASTLDSFHSGLDEFEKRLGHLEESMRSYNRSDLMETIFARRYELLHWSHHYIAVKELQGALKEAFLNALPETPGYLRLHYRLERLGGVISHYAGEIDTLISMDDAISSFRGNDIMKTLTIFTVLFMPATIVGALWGMNVDKLPWTSGQWSFVILCGAVLACMLLIYLWLWRKGWTGDILLGRRKKLQAAAAGKTGRSRRDTAFETHELRQRELELKYATSADYPNAAARSGTAHSSAAIHEDGLPSRKHRLPSIKYSHNAYSQGITDSASLDLDKRLDSDSGKLPLSRSRKTT</sequence>
<evidence type="ECO:0000313" key="10">
    <source>
        <dbReference type="EMBL" id="PZD94679.1"/>
    </source>
</evidence>
<keyword evidence="3" id="KW-0813">Transport</keyword>
<protein>
    <recommendedName>
        <fullName evidence="12">Magnesium transporter</fullName>
    </recommendedName>
</protein>
<evidence type="ECO:0000256" key="1">
    <source>
        <dbReference type="ARBA" id="ARBA00004651"/>
    </source>
</evidence>
<keyword evidence="7 9" id="KW-0472">Membrane</keyword>
<dbReference type="EMBL" id="QKRB01000051">
    <property type="protein sequence ID" value="PZD94679.1"/>
    <property type="molecule type" value="Genomic_DNA"/>
</dbReference>
<dbReference type="SUPFAM" id="SSF143865">
    <property type="entry name" value="CorA soluble domain-like"/>
    <property type="match status" value="1"/>
</dbReference>
<keyword evidence="4" id="KW-1003">Cell membrane</keyword>
<dbReference type="GO" id="GO:0050897">
    <property type="term" value="F:cobalt ion binding"/>
    <property type="evidence" value="ECO:0007669"/>
    <property type="project" value="TreeGrafter"/>
</dbReference>
<dbReference type="SUPFAM" id="SSF144083">
    <property type="entry name" value="Magnesium transport protein CorA, transmembrane region"/>
    <property type="match status" value="1"/>
</dbReference>
<keyword evidence="11" id="KW-1185">Reference proteome</keyword>
<evidence type="ECO:0000256" key="6">
    <source>
        <dbReference type="ARBA" id="ARBA00022989"/>
    </source>
</evidence>
<feature type="transmembrane region" description="Helical" evidence="9">
    <location>
        <begin position="286"/>
        <end position="305"/>
    </location>
</feature>
<dbReference type="InterPro" id="IPR045861">
    <property type="entry name" value="CorA_cytoplasmic_dom"/>
</dbReference>
<dbReference type="InterPro" id="IPR002523">
    <property type="entry name" value="MgTranspt_CorA/ZnTranspt_ZntB"/>
</dbReference>
<name>A0A2W1L791_9BACL</name>
<dbReference type="AlphaFoldDB" id="A0A2W1L791"/>
<gene>
    <name evidence="10" type="ORF">DNH61_17155</name>
</gene>
<dbReference type="Proteomes" id="UP000249522">
    <property type="component" value="Unassembled WGS sequence"/>
</dbReference>
<dbReference type="GO" id="GO:0015095">
    <property type="term" value="F:magnesium ion transmembrane transporter activity"/>
    <property type="evidence" value="ECO:0007669"/>
    <property type="project" value="TreeGrafter"/>
</dbReference>
<keyword evidence="6 9" id="KW-1133">Transmembrane helix</keyword>
<evidence type="ECO:0000313" key="11">
    <source>
        <dbReference type="Proteomes" id="UP000249522"/>
    </source>
</evidence>
<evidence type="ECO:0000256" key="9">
    <source>
        <dbReference type="SAM" id="Phobius"/>
    </source>
</evidence>
<dbReference type="PANTHER" id="PTHR46494:SF2">
    <property type="entry name" value="MAGNESIUM TRANSPORT PROTEIN CORA"/>
    <property type="match status" value="1"/>
</dbReference>
<dbReference type="OrthoDB" id="9803416at2"/>
<dbReference type="GO" id="GO:0015087">
    <property type="term" value="F:cobalt ion transmembrane transporter activity"/>
    <property type="evidence" value="ECO:0007669"/>
    <property type="project" value="TreeGrafter"/>
</dbReference>
<dbReference type="GO" id="GO:0005886">
    <property type="term" value="C:plasma membrane"/>
    <property type="evidence" value="ECO:0007669"/>
    <property type="project" value="UniProtKB-SubCell"/>
</dbReference>
<feature type="region of interest" description="Disordered" evidence="8">
    <location>
        <begin position="32"/>
        <end position="59"/>
    </location>
</feature>
<evidence type="ECO:0000256" key="3">
    <source>
        <dbReference type="ARBA" id="ARBA00022448"/>
    </source>
</evidence>